<dbReference type="InParanoid" id="F0ZVI0"/>
<feature type="transmembrane region" description="Helical" evidence="1">
    <location>
        <begin position="248"/>
        <end position="272"/>
    </location>
</feature>
<keyword evidence="1" id="KW-1133">Transmembrane helix</keyword>
<organism evidence="2 3">
    <name type="scientific">Dictyostelium purpureum</name>
    <name type="common">Slime mold</name>
    <dbReference type="NCBI Taxonomy" id="5786"/>
    <lineage>
        <taxon>Eukaryota</taxon>
        <taxon>Amoebozoa</taxon>
        <taxon>Evosea</taxon>
        <taxon>Eumycetozoa</taxon>
        <taxon>Dictyostelia</taxon>
        <taxon>Dictyosteliales</taxon>
        <taxon>Dictyosteliaceae</taxon>
        <taxon>Dictyostelium</taxon>
    </lineage>
</organism>
<dbReference type="EMBL" id="GL871215">
    <property type="protein sequence ID" value="EGC32038.1"/>
    <property type="molecule type" value="Genomic_DNA"/>
</dbReference>
<dbReference type="PANTHER" id="PTHR31494:SF3">
    <property type="entry name" value="THH1_TOM1_TOM3 DOMAIN-CONTAINING PROTEIN"/>
    <property type="match status" value="1"/>
</dbReference>
<keyword evidence="1" id="KW-0472">Membrane</keyword>
<feature type="transmembrane region" description="Helical" evidence="1">
    <location>
        <begin position="62"/>
        <end position="83"/>
    </location>
</feature>
<evidence type="ECO:0008006" key="4">
    <source>
        <dbReference type="Google" id="ProtNLM"/>
    </source>
</evidence>
<accession>F0ZVI0</accession>
<feature type="transmembrane region" description="Helical" evidence="1">
    <location>
        <begin position="95"/>
        <end position="117"/>
    </location>
</feature>
<dbReference type="PANTHER" id="PTHR31494">
    <property type="entry name" value="THH1_TOM1_TOM3 DOMAIN-CONTAINING PROTEIN-RELATED-RELATED"/>
    <property type="match status" value="1"/>
</dbReference>
<proteinExistence type="predicted"/>
<dbReference type="KEGG" id="dpp:DICPUDRAFT_8976"/>
<evidence type="ECO:0000313" key="3">
    <source>
        <dbReference type="Proteomes" id="UP000001064"/>
    </source>
</evidence>
<dbReference type="RefSeq" id="XP_003291424.1">
    <property type="nucleotide sequence ID" value="XM_003291376.1"/>
</dbReference>
<gene>
    <name evidence="2" type="ORF">DICPUDRAFT_8976</name>
</gene>
<dbReference type="GeneID" id="10507603"/>
<feature type="transmembrane region" description="Helical" evidence="1">
    <location>
        <begin position="174"/>
        <end position="197"/>
    </location>
</feature>
<feature type="transmembrane region" description="Helical" evidence="1">
    <location>
        <begin position="20"/>
        <end position="41"/>
    </location>
</feature>
<protein>
    <recommendedName>
        <fullName evidence="4">THH1/TOM1/TOM3 domain-containing protein</fullName>
    </recommendedName>
</protein>
<dbReference type="Proteomes" id="UP000001064">
    <property type="component" value="Unassembled WGS sequence"/>
</dbReference>
<evidence type="ECO:0000313" key="2">
    <source>
        <dbReference type="EMBL" id="EGC32038.1"/>
    </source>
</evidence>
<evidence type="ECO:0000256" key="1">
    <source>
        <dbReference type="SAM" id="Phobius"/>
    </source>
</evidence>
<keyword evidence="3" id="KW-1185">Reference proteome</keyword>
<feature type="transmembrane region" description="Helical" evidence="1">
    <location>
        <begin position="217"/>
        <end position="236"/>
    </location>
</feature>
<dbReference type="AlphaFoldDB" id="F0ZVI0"/>
<feature type="transmembrane region" description="Helical" evidence="1">
    <location>
        <begin position="138"/>
        <end position="159"/>
    </location>
</feature>
<dbReference type="OrthoDB" id="17675at2759"/>
<dbReference type="VEuPathDB" id="AmoebaDB:DICPUDRAFT_8976"/>
<reference evidence="3" key="1">
    <citation type="journal article" date="2011" name="Genome Biol.">
        <title>Comparative genomics of the social amoebae Dictyostelium discoideum and Dictyostelium purpureum.</title>
        <authorList>
            <consortium name="US DOE Joint Genome Institute (JGI-PGF)"/>
            <person name="Sucgang R."/>
            <person name="Kuo A."/>
            <person name="Tian X."/>
            <person name="Salerno W."/>
            <person name="Parikh A."/>
            <person name="Feasley C.L."/>
            <person name="Dalin E."/>
            <person name="Tu H."/>
            <person name="Huang E."/>
            <person name="Barry K."/>
            <person name="Lindquist E."/>
            <person name="Shapiro H."/>
            <person name="Bruce D."/>
            <person name="Schmutz J."/>
            <person name="Salamov A."/>
            <person name="Fey P."/>
            <person name="Gaudet P."/>
            <person name="Anjard C."/>
            <person name="Babu M.M."/>
            <person name="Basu S."/>
            <person name="Bushmanova Y."/>
            <person name="van der Wel H."/>
            <person name="Katoh-Kurasawa M."/>
            <person name="Dinh C."/>
            <person name="Coutinho P.M."/>
            <person name="Saito T."/>
            <person name="Elias M."/>
            <person name="Schaap P."/>
            <person name="Kay R.R."/>
            <person name="Henrissat B."/>
            <person name="Eichinger L."/>
            <person name="Rivero F."/>
            <person name="Putnam N.H."/>
            <person name="West C.M."/>
            <person name="Loomis W.F."/>
            <person name="Chisholm R.L."/>
            <person name="Shaulsky G."/>
            <person name="Strassmann J.E."/>
            <person name="Queller D.C."/>
            <person name="Kuspa A."/>
            <person name="Grigoriev I.V."/>
        </authorList>
    </citation>
    <scope>NUCLEOTIDE SEQUENCE [LARGE SCALE GENOMIC DNA]</scope>
    <source>
        <strain evidence="3">QSDP1</strain>
    </source>
</reference>
<sequence length="293" mass="33978">MENDFEREYPFTGDKNYDRLVISFYIFRGVTCFIFFMLNLPQCYYEYNFLKKKKKKLFSPRLFTFISITFFPLCLALNSFIGIGLKNTNTGSVSWYFGMIGTSFLCTEWIYIGLYWMSILYTFFISDKIAFNNIKRTLIMANIVSIISFLWPFSLMIVLKELGPKKTKSISSNGFIIMVSLIGTFILVNGFVLIRFLKKQDSKSNTFRKSLGRTKKLAIILLVIVSGLIIRNIVVAGLKIPENSNNNYIFIFITYLLEIPQILLVMSALANASDDNNSCWKKYLTFRKVVRET</sequence>
<feature type="non-terminal residue" evidence="2">
    <location>
        <position position="293"/>
    </location>
</feature>
<name>F0ZVI0_DICPU</name>
<keyword evidence="1" id="KW-0812">Transmembrane</keyword>